<keyword evidence="2" id="KW-1185">Reference proteome</keyword>
<name>A0A1W2G973_REIFA</name>
<sequence>MLLPLCTGLVQAQDPYRNKGWYNITQFSQGINKDVHRVVNFSTHSQWQSGSSFSEVHTELGVFFVKKHATAGLGIGFARYNNPDVSVMPVDLTLRVYLNKVDNSLFLMGRGHGSILIKNVLRLATGYRYGIGYKFFIAKKCFIVDAFLQYQTISMTHLNASLSLDKYEVSSYGFSLGIMPF</sequence>
<proteinExistence type="predicted"/>
<evidence type="ECO:0008006" key="3">
    <source>
        <dbReference type="Google" id="ProtNLM"/>
    </source>
</evidence>
<accession>A0A1W2G973</accession>
<protein>
    <recommendedName>
        <fullName evidence="3">Outer membrane protein beta-barrel domain-containing protein</fullName>
    </recommendedName>
</protein>
<dbReference type="STRING" id="692418.SAMN04488029_1580"/>
<evidence type="ECO:0000313" key="2">
    <source>
        <dbReference type="Proteomes" id="UP000192472"/>
    </source>
</evidence>
<dbReference type="AlphaFoldDB" id="A0A1W2G973"/>
<dbReference type="OrthoDB" id="1066409at2"/>
<organism evidence="1 2">
    <name type="scientific">Reichenbachiella faecimaris</name>
    <dbReference type="NCBI Taxonomy" id="692418"/>
    <lineage>
        <taxon>Bacteria</taxon>
        <taxon>Pseudomonadati</taxon>
        <taxon>Bacteroidota</taxon>
        <taxon>Cytophagia</taxon>
        <taxon>Cytophagales</taxon>
        <taxon>Reichenbachiellaceae</taxon>
        <taxon>Reichenbachiella</taxon>
    </lineage>
</organism>
<evidence type="ECO:0000313" key="1">
    <source>
        <dbReference type="EMBL" id="SMD33235.1"/>
    </source>
</evidence>
<reference evidence="1 2" key="1">
    <citation type="submission" date="2017-04" db="EMBL/GenBank/DDBJ databases">
        <authorList>
            <person name="Afonso C.L."/>
            <person name="Miller P.J."/>
            <person name="Scott M.A."/>
            <person name="Spackman E."/>
            <person name="Goraichik I."/>
            <person name="Dimitrov K.M."/>
            <person name="Suarez D.L."/>
            <person name="Swayne D.E."/>
        </authorList>
    </citation>
    <scope>NUCLEOTIDE SEQUENCE [LARGE SCALE GENOMIC DNA]</scope>
    <source>
        <strain evidence="1 2">DSM 26133</strain>
    </source>
</reference>
<dbReference type="EMBL" id="FWYF01000001">
    <property type="protein sequence ID" value="SMD33235.1"/>
    <property type="molecule type" value="Genomic_DNA"/>
</dbReference>
<dbReference type="Proteomes" id="UP000192472">
    <property type="component" value="Unassembled WGS sequence"/>
</dbReference>
<gene>
    <name evidence="1" type="ORF">SAMN04488029_1580</name>
</gene>
<dbReference type="RefSeq" id="WP_084371888.1">
    <property type="nucleotide sequence ID" value="NZ_FWYF01000001.1"/>
</dbReference>